<keyword evidence="16" id="KW-1185">Reference proteome</keyword>
<comment type="caution">
    <text evidence="15">The sequence shown here is derived from an EMBL/GenBank/DDBJ whole genome shotgun (WGS) entry which is preliminary data.</text>
</comment>
<keyword evidence="10" id="KW-0472">Membrane</keyword>
<evidence type="ECO:0000259" key="14">
    <source>
        <dbReference type="Pfam" id="PF08801"/>
    </source>
</evidence>
<evidence type="ECO:0000256" key="11">
    <source>
        <dbReference type="ARBA" id="ARBA00023242"/>
    </source>
</evidence>
<evidence type="ECO:0000256" key="9">
    <source>
        <dbReference type="ARBA" id="ARBA00023132"/>
    </source>
</evidence>
<dbReference type="GO" id="GO:0017056">
    <property type="term" value="F:structural constituent of nuclear pore"/>
    <property type="evidence" value="ECO:0007669"/>
    <property type="project" value="InterPro"/>
</dbReference>
<evidence type="ECO:0000313" key="16">
    <source>
        <dbReference type="Proteomes" id="UP001302321"/>
    </source>
</evidence>
<feature type="domain" description="Nucleoporin Nup133/Nup155-like N-terminal" evidence="14">
    <location>
        <begin position="119"/>
        <end position="565"/>
    </location>
</feature>
<evidence type="ECO:0000256" key="7">
    <source>
        <dbReference type="ARBA" id="ARBA00022927"/>
    </source>
</evidence>
<dbReference type="Gene3D" id="1.25.40.440">
    <property type="entry name" value="Nucleoporin, helical domain, central subdomain"/>
    <property type="match status" value="1"/>
</dbReference>
<evidence type="ECO:0000256" key="4">
    <source>
        <dbReference type="ARBA" id="ARBA00007373"/>
    </source>
</evidence>
<dbReference type="InterPro" id="IPR042537">
    <property type="entry name" value="Nucleoporin_Nup155_C_2"/>
</dbReference>
<evidence type="ECO:0000256" key="10">
    <source>
        <dbReference type="ARBA" id="ARBA00023136"/>
    </source>
</evidence>
<evidence type="ECO:0000313" key="15">
    <source>
        <dbReference type="EMBL" id="KAK4174867.1"/>
    </source>
</evidence>
<evidence type="ECO:0000256" key="3">
    <source>
        <dbReference type="ARBA" id="ARBA00004620"/>
    </source>
</evidence>
<evidence type="ECO:0000259" key="13">
    <source>
        <dbReference type="Pfam" id="PF03177"/>
    </source>
</evidence>
<accession>A0AAN6W622</accession>
<sequence length="1416" mass="156855">MEPVTPMRQIPGAYINTPGPNTTRRQLFNAMPGNGVPPPAGFQGTNSIGPGPQALPTGQLPAQPAARADIPLIETAASVVNTNLLNDESYPDLDSYCRPGASSEYDIHPDDTPWAPFQKTHMYQIPDQIFEFLNGGEVFTKLGLFPELGYAWASIDSSLFLWDYTHPTPELIGYEELTHTITAVALVAPKPGVFVKTITHILVISTTTDVILVGLAAETNASGGKKVTLYQTKMAVHRGGNDISYIVGTANGRIFVGGETDTDIYEIIYQQEERWFSSRCSKVNHTQVGWSSVVPLTNLPFGPRPHEHLVGLYVDDTRNLVYSLSDRSTIRTYHMEGPEKLTKVIEKDKTSILRDFAHLAAPSPLFTDKTTIVSLSPISATETSKLHLMALTDTGCRLLLSATSAASYTIGGGPSTLPPQSMQLQFIKFPPKEAFQRTRDQRLQPIETVLDKTSGLLQTSAMGVRFPPGYFFDIVRQSGAVKDLLFISTPDTGRIKLTQPTSALKYFEQGTWIDLGAGNRTIEIGSTTKPFSANGQPLGFGNELAVQFDHAPGEFAILTNTGVHIIRRRRVVDMLATALRSVIGQGDDRLEHEVRHFLAQYGRVETCSAALAVACGQGSESWTGIGRSSDSSLANLARLVFVEYGGQARVAEADGRMAPQDSVRLSSRHDALALYFTRLVRTLWKTKVITISKAGNTVTSTVPTKKLVQVQEQVDRLENFLESNKGTIQGLSGPPGTLTNRNEEIAAQKEHQAFHGMRQLMKSVAEGISFVTMLFEERVADIYARLEPADQEKLQKLTYENLFSQTPGKELAKVLVKAIVNRNIANGANVDTVADALRRRCGSFCSPDDVVIFKAQEQLQRASEQVNNVSTARMLLGESLKLFQEVAGSLSAINLEKAVDQYVELKYYAGAIQLCLVVAREKDRGNTALTWVMDNRPAGDSREALYTARKNCYLLVQRVLDKLETYLSTEPETIDGRQTVAATKRKEAYDVVNNSDDQVFHIDLYDWYISKNWIDRLLAIDSPHVEAYLQQLSEQNYQHAELLCRWYTHRNYFFQAAQVQANLAKSDMKVGIKDRIRLLGLAKANASVNTAGVSRQQQQMLNHEVAELLEMAHIQDDLLQRLKADGRIDSARKMEVDDHLNGPILSVNELYNTYTDQAGYFDLCLLIYHIADFQNHRVIEETWNNLIHQVHNETEVKTDLWNNRNGQVPPELQDRIPEVEPPKPYECVSQSVQLIAHRASLDSMVFPVDKLIPMICAYAIEYNQDRSIGADSDWPVLLFMQLGVPRALVVQVLEGVFDGQEVPFVGRKRKNVAGWIIRAVEDWIGEVERRGRNTSDTGGVGVWVGELLGRVDGMLRQFQAAGAGAARDQATRNELDDFRRRLATVKRKIDGLLAAAAQGGIGGSVMGGFSFRGGLA</sequence>
<evidence type="ECO:0000256" key="6">
    <source>
        <dbReference type="ARBA" id="ARBA00022816"/>
    </source>
</evidence>
<dbReference type="GO" id="GO:0036228">
    <property type="term" value="P:protein localization to nuclear inner membrane"/>
    <property type="evidence" value="ECO:0007669"/>
    <property type="project" value="TreeGrafter"/>
</dbReference>
<dbReference type="InterPro" id="IPR007187">
    <property type="entry name" value="Nucleoporin_Nup133/Nup155_C"/>
</dbReference>
<proteinExistence type="inferred from homology"/>
<evidence type="ECO:0000256" key="1">
    <source>
        <dbReference type="ARBA" id="ARBA00004335"/>
    </source>
</evidence>
<dbReference type="InterPro" id="IPR004870">
    <property type="entry name" value="Nucleoporin_Nup155"/>
</dbReference>
<feature type="region of interest" description="Disordered" evidence="12">
    <location>
        <begin position="39"/>
        <end position="60"/>
    </location>
</feature>
<dbReference type="Pfam" id="PF03177">
    <property type="entry name" value="Nucleoporin_C"/>
    <property type="match status" value="1"/>
</dbReference>
<dbReference type="GO" id="GO:0051028">
    <property type="term" value="P:mRNA transport"/>
    <property type="evidence" value="ECO:0007669"/>
    <property type="project" value="UniProtKB-KW"/>
</dbReference>
<organism evidence="15 16">
    <name type="scientific">Triangularia setosa</name>
    <dbReference type="NCBI Taxonomy" id="2587417"/>
    <lineage>
        <taxon>Eukaryota</taxon>
        <taxon>Fungi</taxon>
        <taxon>Dikarya</taxon>
        <taxon>Ascomycota</taxon>
        <taxon>Pezizomycotina</taxon>
        <taxon>Sordariomycetes</taxon>
        <taxon>Sordariomycetidae</taxon>
        <taxon>Sordariales</taxon>
        <taxon>Podosporaceae</taxon>
        <taxon>Triangularia</taxon>
    </lineage>
</organism>
<name>A0AAN6W622_9PEZI</name>
<dbReference type="GO" id="GO:0000972">
    <property type="term" value="P:transcription-dependent tethering of RNA polymerase II gene DNA at nuclear periphery"/>
    <property type="evidence" value="ECO:0007669"/>
    <property type="project" value="TreeGrafter"/>
</dbReference>
<dbReference type="InterPro" id="IPR042533">
    <property type="entry name" value="Nucleoporin_Nup155_C_1"/>
</dbReference>
<keyword evidence="5" id="KW-0813">Transport</keyword>
<dbReference type="GO" id="GO:0006606">
    <property type="term" value="P:protein import into nucleus"/>
    <property type="evidence" value="ECO:0007669"/>
    <property type="project" value="TreeGrafter"/>
</dbReference>
<dbReference type="GO" id="GO:0031965">
    <property type="term" value="C:nuclear membrane"/>
    <property type="evidence" value="ECO:0007669"/>
    <property type="project" value="UniProtKB-SubCell"/>
</dbReference>
<feature type="domain" description="Nucleoporin Nup133/Nup155-like C-terminal" evidence="13">
    <location>
        <begin position="666"/>
        <end position="1336"/>
    </location>
</feature>
<dbReference type="PANTHER" id="PTHR10350:SF6">
    <property type="entry name" value="NUCLEAR PORE COMPLEX PROTEIN NUP155"/>
    <property type="match status" value="1"/>
</dbReference>
<dbReference type="Pfam" id="PF08801">
    <property type="entry name" value="Nucleoporin_N"/>
    <property type="match status" value="1"/>
</dbReference>
<dbReference type="FunFam" id="1.25.40.450:FF:000002">
    <property type="entry name" value="Putative non-repetitive nucleoporin"/>
    <property type="match status" value="1"/>
</dbReference>
<dbReference type="InterPro" id="IPR014908">
    <property type="entry name" value="Nucleoporin_Nup133/Nup155_N"/>
</dbReference>
<protein>
    <submittedName>
        <fullName evidence="15">Nucleoporin</fullName>
    </submittedName>
</protein>
<dbReference type="Gene3D" id="1.20.120.1880">
    <property type="entry name" value="Nucleoporin, helical C-terminal domain"/>
    <property type="match status" value="1"/>
</dbReference>
<dbReference type="GO" id="GO:0006405">
    <property type="term" value="P:RNA export from nucleus"/>
    <property type="evidence" value="ECO:0007669"/>
    <property type="project" value="TreeGrafter"/>
</dbReference>
<dbReference type="Proteomes" id="UP001302321">
    <property type="component" value="Unassembled WGS sequence"/>
</dbReference>
<keyword evidence="11" id="KW-0539">Nucleus</keyword>
<dbReference type="GO" id="GO:0044611">
    <property type="term" value="C:nuclear pore inner ring"/>
    <property type="evidence" value="ECO:0007669"/>
    <property type="project" value="TreeGrafter"/>
</dbReference>
<dbReference type="InterPro" id="IPR042538">
    <property type="entry name" value="Nucleoporin_Nup155_C_3"/>
</dbReference>
<evidence type="ECO:0000256" key="5">
    <source>
        <dbReference type="ARBA" id="ARBA00022448"/>
    </source>
</evidence>
<reference evidence="15" key="1">
    <citation type="journal article" date="2023" name="Mol. Phylogenet. Evol.">
        <title>Genome-scale phylogeny and comparative genomics of the fungal order Sordariales.</title>
        <authorList>
            <person name="Hensen N."/>
            <person name="Bonometti L."/>
            <person name="Westerberg I."/>
            <person name="Brannstrom I.O."/>
            <person name="Guillou S."/>
            <person name="Cros-Aarteil S."/>
            <person name="Calhoun S."/>
            <person name="Haridas S."/>
            <person name="Kuo A."/>
            <person name="Mondo S."/>
            <person name="Pangilinan J."/>
            <person name="Riley R."/>
            <person name="LaButti K."/>
            <person name="Andreopoulos B."/>
            <person name="Lipzen A."/>
            <person name="Chen C."/>
            <person name="Yan M."/>
            <person name="Daum C."/>
            <person name="Ng V."/>
            <person name="Clum A."/>
            <person name="Steindorff A."/>
            <person name="Ohm R.A."/>
            <person name="Martin F."/>
            <person name="Silar P."/>
            <person name="Natvig D.O."/>
            <person name="Lalanne C."/>
            <person name="Gautier V."/>
            <person name="Ament-Velasquez S.L."/>
            <person name="Kruys A."/>
            <person name="Hutchinson M.I."/>
            <person name="Powell A.J."/>
            <person name="Barry K."/>
            <person name="Miller A.N."/>
            <person name="Grigoriev I.V."/>
            <person name="Debuchy R."/>
            <person name="Gladieux P."/>
            <person name="Hiltunen Thoren M."/>
            <person name="Johannesson H."/>
        </authorList>
    </citation>
    <scope>NUCLEOTIDE SEQUENCE</scope>
    <source>
        <strain evidence="15">CBS 892.96</strain>
    </source>
</reference>
<comment type="subcellular location">
    <subcellularLocation>
        <location evidence="1">Nucleus membrane</location>
        <topology evidence="1">Peripheral membrane protein</topology>
        <orientation evidence="1">Cytoplasmic side</orientation>
    </subcellularLocation>
    <subcellularLocation>
        <location evidence="3">Nucleus membrane</location>
        <topology evidence="3">Peripheral membrane protein</topology>
        <orientation evidence="3">Nucleoplasmic side</orientation>
    </subcellularLocation>
    <subcellularLocation>
        <location evidence="2">Nucleus</location>
        <location evidence="2">Nuclear pore complex</location>
    </subcellularLocation>
</comment>
<keyword evidence="6" id="KW-0509">mRNA transport</keyword>
<dbReference type="EMBL" id="MU866259">
    <property type="protein sequence ID" value="KAK4174867.1"/>
    <property type="molecule type" value="Genomic_DNA"/>
</dbReference>
<dbReference type="Gene3D" id="1.20.58.1780">
    <property type="match status" value="1"/>
</dbReference>
<comment type="similarity">
    <text evidence="4">Belongs to the non-repetitive/WGA-negative nucleoporin family.</text>
</comment>
<reference evidence="15" key="2">
    <citation type="submission" date="2023-05" db="EMBL/GenBank/DDBJ databases">
        <authorList>
            <consortium name="Lawrence Berkeley National Laboratory"/>
            <person name="Steindorff A."/>
            <person name="Hensen N."/>
            <person name="Bonometti L."/>
            <person name="Westerberg I."/>
            <person name="Brannstrom I.O."/>
            <person name="Guillou S."/>
            <person name="Cros-Aarteil S."/>
            <person name="Calhoun S."/>
            <person name="Haridas S."/>
            <person name="Kuo A."/>
            <person name="Mondo S."/>
            <person name="Pangilinan J."/>
            <person name="Riley R."/>
            <person name="Labutti K."/>
            <person name="Andreopoulos B."/>
            <person name="Lipzen A."/>
            <person name="Chen C."/>
            <person name="Yanf M."/>
            <person name="Daum C."/>
            <person name="Ng V."/>
            <person name="Clum A."/>
            <person name="Ohm R."/>
            <person name="Martin F."/>
            <person name="Silar P."/>
            <person name="Natvig D."/>
            <person name="Lalanne C."/>
            <person name="Gautier V."/>
            <person name="Ament-Velasquez S.L."/>
            <person name="Kruys A."/>
            <person name="Hutchinson M.I."/>
            <person name="Powell A.J."/>
            <person name="Barry K."/>
            <person name="Miller A.N."/>
            <person name="Grigoriev I.V."/>
            <person name="Debuchy R."/>
            <person name="Gladieux P."/>
            <person name="Thoren M.H."/>
            <person name="Johannesson H."/>
        </authorList>
    </citation>
    <scope>NUCLEOTIDE SEQUENCE</scope>
    <source>
        <strain evidence="15">CBS 892.96</strain>
    </source>
</reference>
<dbReference type="Gene3D" id="1.25.40.450">
    <property type="entry name" value="Nucleoporin, helical domain, N-terminal subdomain"/>
    <property type="match status" value="1"/>
</dbReference>
<evidence type="ECO:0000256" key="2">
    <source>
        <dbReference type="ARBA" id="ARBA00004567"/>
    </source>
</evidence>
<evidence type="ECO:0000256" key="12">
    <source>
        <dbReference type="SAM" id="MobiDB-lite"/>
    </source>
</evidence>
<keyword evidence="7" id="KW-0653">Protein transport</keyword>
<dbReference type="PANTHER" id="PTHR10350">
    <property type="entry name" value="NUCLEAR PORE COMPLEX PROTEIN NUP155"/>
    <property type="match status" value="1"/>
</dbReference>
<keyword evidence="9" id="KW-0906">Nuclear pore complex</keyword>
<evidence type="ECO:0000256" key="8">
    <source>
        <dbReference type="ARBA" id="ARBA00023010"/>
    </source>
</evidence>
<keyword evidence="8" id="KW-0811">Translocation</keyword>
<gene>
    <name evidence="15" type="ORF">QBC36DRAFT_302450</name>
</gene>